<evidence type="ECO:0000256" key="6">
    <source>
        <dbReference type="ARBA" id="ARBA00022840"/>
    </source>
</evidence>
<feature type="domain" description="Protein kinase" evidence="10">
    <location>
        <begin position="194"/>
        <end position="478"/>
    </location>
</feature>
<dbReference type="InParanoid" id="A0A369JT02"/>
<comment type="catalytic activity">
    <reaction evidence="8">
        <text>L-seryl-[protein] + ATP = O-phospho-L-seryl-[protein] + ADP + H(+)</text>
        <dbReference type="Rhea" id="RHEA:17989"/>
        <dbReference type="Rhea" id="RHEA-COMP:9863"/>
        <dbReference type="Rhea" id="RHEA-COMP:11604"/>
        <dbReference type="ChEBI" id="CHEBI:15378"/>
        <dbReference type="ChEBI" id="CHEBI:29999"/>
        <dbReference type="ChEBI" id="CHEBI:30616"/>
        <dbReference type="ChEBI" id="CHEBI:83421"/>
        <dbReference type="ChEBI" id="CHEBI:456216"/>
        <dbReference type="EC" id="2.7.11.1"/>
    </reaction>
</comment>
<feature type="compositionally biased region" description="Basic residues" evidence="9">
    <location>
        <begin position="130"/>
        <end position="139"/>
    </location>
</feature>
<organism evidence="11 12">
    <name type="scientific">Hypsizygus marmoreus</name>
    <name type="common">White beech mushroom</name>
    <name type="synonym">Agaricus marmoreus</name>
    <dbReference type="NCBI Taxonomy" id="39966"/>
    <lineage>
        <taxon>Eukaryota</taxon>
        <taxon>Fungi</taxon>
        <taxon>Dikarya</taxon>
        <taxon>Basidiomycota</taxon>
        <taxon>Agaricomycotina</taxon>
        <taxon>Agaricomycetes</taxon>
        <taxon>Agaricomycetidae</taxon>
        <taxon>Agaricales</taxon>
        <taxon>Tricholomatineae</taxon>
        <taxon>Lyophyllaceae</taxon>
        <taxon>Hypsizygus</taxon>
    </lineage>
</organism>
<evidence type="ECO:0000256" key="9">
    <source>
        <dbReference type="SAM" id="MobiDB-lite"/>
    </source>
</evidence>
<dbReference type="InterPro" id="IPR050236">
    <property type="entry name" value="Ser_Thr_kinase_AGC"/>
</dbReference>
<dbReference type="InterPro" id="IPR008271">
    <property type="entry name" value="Ser/Thr_kinase_AS"/>
</dbReference>
<dbReference type="Proteomes" id="UP000076154">
    <property type="component" value="Unassembled WGS sequence"/>
</dbReference>
<feature type="region of interest" description="Disordered" evidence="9">
    <location>
        <begin position="103"/>
        <end position="161"/>
    </location>
</feature>
<reference evidence="11" key="1">
    <citation type="submission" date="2018-04" db="EMBL/GenBank/DDBJ databases">
        <title>Whole genome sequencing of Hypsizygus marmoreus.</title>
        <authorList>
            <person name="Choi I.-G."/>
            <person name="Min B."/>
            <person name="Kim J.-G."/>
            <person name="Kim S."/>
            <person name="Oh Y.-L."/>
            <person name="Kong W.-S."/>
            <person name="Park H."/>
            <person name="Jeong J."/>
            <person name="Song E.-S."/>
        </authorList>
    </citation>
    <scope>NUCLEOTIDE SEQUENCE [LARGE SCALE GENOMIC DNA]</scope>
    <source>
        <strain evidence="11">51987-8</strain>
    </source>
</reference>
<evidence type="ECO:0000313" key="11">
    <source>
        <dbReference type="EMBL" id="RDB23495.1"/>
    </source>
</evidence>
<dbReference type="PROSITE" id="PS00108">
    <property type="entry name" value="PROTEIN_KINASE_ST"/>
    <property type="match status" value="1"/>
</dbReference>
<sequence>MRQVIRLSSTVTLRLQPRTPGSPSPSPKNLRIRIKPRKAGAREALAGITNVAAGADLEADNQSTLRKNVIVLPPRALTGLNNSIDASLASDFAHADNESTLERRRGELRAPQPPLINAADAIPMAESRRPGKGSKKKKNLILLPPRSRARDDTKPPTPRKNVITIPARRKAAPLLSPISSPTFQIEPAVLPGPFLHVRMLRNGGHSSVVIVRDMDGGRSFRGRPLCAKIVTREQDRTTMVCTNEVAAYKALCAFAREGGQRWLSYVMRLEAMLEEAYRSFFIMDMMNCDLMDVLGTWEYELRKIHKKQWVAQIATGLAAIHAAGVIHRDLKPENIFLDFRCNIRIGDFGCAYTTRDGCAVHSYGTYCSGQWGTWPYQAPEILPSTLHYEKKYSLGVDYWALGCILFELELEDTRTLFETEADLWAYEKFHPLYHDGRSYFQEVGISLCEDADALISGLLRPRPTLRFGFQDVRRHPYFKRTDGSNEFDGIEARGRAINDLIVGAEVPRDCLSKGDESLVIYSPVAGGDQSNSWINPQGIWGNNRDI</sequence>
<evidence type="ECO:0000256" key="5">
    <source>
        <dbReference type="ARBA" id="ARBA00022777"/>
    </source>
</evidence>
<gene>
    <name evidence="11" type="primary">cdk-1</name>
    <name evidence="11" type="ORF">Hypma_009398</name>
</gene>
<evidence type="ECO:0000256" key="2">
    <source>
        <dbReference type="ARBA" id="ARBA00022527"/>
    </source>
</evidence>
<protein>
    <recommendedName>
        <fullName evidence="1">non-specific serine/threonine protein kinase</fullName>
        <ecNumber evidence="1">2.7.11.1</ecNumber>
    </recommendedName>
</protein>
<dbReference type="EMBL" id="LUEZ02000046">
    <property type="protein sequence ID" value="RDB23495.1"/>
    <property type="molecule type" value="Genomic_DNA"/>
</dbReference>
<evidence type="ECO:0000313" key="12">
    <source>
        <dbReference type="Proteomes" id="UP000076154"/>
    </source>
</evidence>
<evidence type="ECO:0000256" key="7">
    <source>
        <dbReference type="ARBA" id="ARBA00047899"/>
    </source>
</evidence>
<evidence type="ECO:0000256" key="4">
    <source>
        <dbReference type="ARBA" id="ARBA00022741"/>
    </source>
</evidence>
<dbReference type="SUPFAM" id="SSF56112">
    <property type="entry name" value="Protein kinase-like (PK-like)"/>
    <property type="match status" value="1"/>
</dbReference>
<keyword evidence="2" id="KW-0723">Serine/threonine-protein kinase</keyword>
<dbReference type="PROSITE" id="PS50011">
    <property type="entry name" value="PROTEIN_KINASE_DOM"/>
    <property type="match status" value="1"/>
</dbReference>
<dbReference type="InterPro" id="IPR000719">
    <property type="entry name" value="Prot_kinase_dom"/>
</dbReference>
<name>A0A369JT02_HYPMA</name>
<dbReference type="EC" id="2.7.11.1" evidence="1"/>
<dbReference type="InterPro" id="IPR011009">
    <property type="entry name" value="Kinase-like_dom_sf"/>
</dbReference>
<dbReference type="PANTHER" id="PTHR24356">
    <property type="entry name" value="SERINE/THREONINE-PROTEIN KINASE"/>
    <property type="match status" value="1"/>
</dbReference>
<comment type="catalytic activity">
    <reaction evidence="7">
        <text>L-threonyl-[protein] + ATP = O-phospho-L-threonyl-[protein] + ADP + H(+)</text>
        <dbReference type="Rhea" id="RHEA:46608"/>
        <dbReference type="Rhea" id="RHEA-COMP:11060"/>
        <dbReference type="Rhea" id="RHEA-COMP:11605"/>
        <dbReference type="ChEBI" id="CHEBI:15378"/>
        <dbReference type="ChEBI" id="CHEBI:30013"/>
        <dbReference type="ChEBI" id="CHEBI:30616"/>
        <dbReference type="ChEBI" id="CHEBI:61977"/>
        <dbReference type="ChEBI" id="CHEBI:456216"/>
        <dbReference type="EC" id="2.7.11.1"/>
    </reaction>
</comment>
<dbReference type="CDD" id="cd00180">
    <property type="entry name" value="PKc"/>
    <property type="match status" value="1"/>
</dbReference>
<evidence type="ECO:0000259" key="10">
    <source>
        <dbReference type="PROSITE" id="PS50011"/>
    </source>
</evidence>
<dbReference type="GO" id="GO:0004674">
    <property type="term" value="F:protein serine/threonine kinase activity"/>
    <property type="evidence" value="ECO:0007669"/>
    <property type="project" value="UniProtKB-KW"/>
</dbReference>
<accession>A0A369JT02</accession>
<keyword evidence="4" id="KW-0547">Nucleotide-binding</keyword>
<keyword evidence="12" id="KW-1185">Reference proteome</keyword>
<keyword evidence="3" id="KW-0808">Transferase</keyword>
<dbReference type="AlphaFoldDB" id="A0A369JT02"/>
<evidence type="ECO:0000256" key="1">
    <source>
        <dbReference type="ARBA" id="ARBA00012513"/>
    </source>
</evidence>
<dbReference type="OrthoDB" id="10252171at2759"/>
<evidence type="ECO:0000256" key="8">
    <source>
        <dbReference type="ARBA" id="ARBA00048679"/>
    </source>
</evidence>
<keyword evidence="6" id="KW-0067">ATP-binding</keyword>
<dbReference type="PANTHER" id="PTHR24356:SF1">
    <property type="entry name" value="SERINE_THREONINE-PROTEIN KINASE GREATWALL"/>
    <property type="match status" value="1"/>
</dbReference>
<dbReference type="GO" id="GO:0005524">
    <property type="term" value="F:ATP binding"/>
    <property type="evidence" value="ECO:0007669"/>
    <property type="project" value="UniProtKB-KW"/>
</dbReference>
<dbReference type="STRING" id="39966.A0A369JT02"/>
<keyword evidence="5 11" id="KW-0418">Kinase</keyword>
<proteinExistence type="predicted"/>
<dbReference type="Gene3D" id="1.10.510.10">
    <property type="entry name" value="Transferase(Phosphotransferase) domain 1"/>
    <property type="match status" value="1"/>
</dbReference>
<evidence type="ECO:0000256" key="3">
    <source>
        <dbReference type="ARBA" id="ARBA00022679"/>
    </source>
</evidence>
<dbReference type="Pfam" id="PF00069">
    <property type="entry name" value="Pkinase"/>
    <property type="match status" value="1"/>
</dbReference>
<comment type="caution">
    <text evidence="11">The sequence shown here is derived from an EMBL/GenBank/DDBJ whole genome shotgun (WGS) entry which is preliminary data.</text>
</comment>
<dbReference type="SMART" id="SM00220">
    <property type="entry name" value="S_TKc"/>
    <property type="match status" value="1"/>
</dbReference>